<protein>
    <submittedName>
        <fullName evidence="6">TetR family transcriptional regulator</fullName>
    </submittedName>
</protein>
<dbReference type="EMBL" id="MOMC01000075">
    <property type="protein sequence ID" value="ONH24107.1"/>
    <property type="molecule type" value="Genomic_DNA"/>
</dbReference>
<dbReference type="PANTHER" id="PTHR47506:SF3">
    <property type="entry name" value="HTH-TYPE TRANSCRIPTIONAL REGULATOR LMRA"/>
    <property type="match status" value="1"/>
</dbReference>
<name>A0A1V2I248_9ACTN</name>
<evidence type="ECO:0000256" key="2">
    <source>
        <dbReference type="ARBA" id="ARBA00023125"/>
    </source>
</evidence>
<keyword evidence="7" id="KW-1185">Reference proteome</keyword>
<dbReference type="SUPFAM" id="SSF48498">
    <property type="entry name" value="Tetracyclin repressor-like, C-terminal domain"/>
    <property type="match status" value="1"/>
</dbReference>
<dbReference type="InterPro" id="IPR009057">
    <property type="entry name" value="Homeodomain-like_sf"/>
</dbReference>
<feature type="DNA-binding region" description="H-T-H motif" evidence="4">
    <location>
        <begin position="18"/>
        <end position="37"/>
    </location>
</feature>
<dbReference type="Pfam" id="PF00440">
    <property type="entry name" value="TetR_N"/>
    <property type="match status" value="1"/>
</dbReference>
<dbReference type="InterPro" id="IPR054156">
    <property type="entry name" value="YxaF_TetR_C"/>
</dbReference>
<evidence type="ECO:0000259" key="5">
    <source>
        <dbReference type="PROSITE" id="PS50977"/>
    </source>
</evidence>
<keyword evidence="1" id="KW-0805">Transcription regulation</keyword>
<dbReference type="PANTHER" id="PTHR47506">
    <property type="entry name" value="TRANSCRIPTIONAL REGULATORY PROTEIN"/>
    <property type="match status" value="1"/>
</dbReference>
<feature type="domain" description="HTH tetR-type" evidence="5">
    <location>
        <begin position="1"/>
        <end position="55"/>
    </location>
</feature>
<dbReference type="Proteomes" id="UP000188929">
    <property type="component" value="Unassembled WGS sequence"/>
</dbReference>
<keyword evidence="2 4" id="KW-0238">DNA-binding</keyword>
<dbReference type="GO" id="GO:0003677">
    <property type="term" value="F:DNA binding"/>
    <property type="evidence" value="ECO:0007669"/>
    <property type="project" value="UniProtKB-UniRule"/>
</dbReference>
<dbReference type="Pfam" id="PF21993">
    <property type="entry name" value="TetR_C_13_2"/>
    <property type="match status" value="1"/>
</dbReference>
<keyword evidence="3" id="KW-0804">Transcription</keyword>
<dbReference type="STRING" id="1834516.BL253_31270"/>
<evidence type="ECO:0000313" key="6">
    <source>
        <dbReference type="EMBL" id="ONH24107.1"/>
    </source>
</evidence>
<reference evidence="7" key="1">
    <citation type="submission" date="2016-10" db="EMBL/GenBank/DDBJ databases">
        <title>Frankia sp. NRRL B-16386 Genome sequencing.</title>
        <authorList>
            <person name="Ghodhbane-Gtari F."/>
            <person name="Swanson E."/>
            <person name="Gueddou A."/>
            <person name="Hezbri K."/>
            <person name="Ktari K."/>
            <person name="Nouioui I."/>
            <person name="Morris K."/>
            <person name="Simpson S."/>
            <person name="Abebe-Akele F."/>
            <person name="Thomas K."/>
            <person name="Gtari M."/>
            <person name="Tisa L.S."/>
        </authorList>
    </citation>
    <scope>NUCLEOTIDE SEQUENCE [LARGE SCALE GENOMIC DNA]</scope>
    <source>
        <strain evidence="7">NRRL B-16386</strain>
    </source>
</reference>
<organism evidence="6 7">
    <name type="scientific">Pseudofrankia asymbiotica</name>
    <dbReference type="NCBI Taxonomy" id="1834516"/>
    <lineage>
        <taxon>Bacteria</taxon>
        <taxon>Bacillati</taxon>
        <taxon>Actinomycetota</taxon>
        <taxon>Actinomycetes</taxon>
        <taxon>Frankiales</taxon>
        <taxon>Frankiaceae</taxon>
        <taxon>Pseudofrankia</taxon>
    </lineage>
</organism>
<sequence length="185" mass="19003">MIDATVQALQRRGVAGMSFTDVLRDSGAARGAIYHHFPGGKAQLVAEAATRNGEDVRTSLAALPADDPLAVVAAFLDAVRPVLAASTTGGGCAIAAITVTAGEDGGGDTDLQRTAATIFASWTQTLAERLASAGLQPDEATGLATALLMLLEGAHILCRATGTLEPFERAARTATALARARYENR</sequence>
<evidence type="ECO:0000256" key="1">
    <source>
        <dbReference type="ARBA" id="ARBA00023015"/>
    </source>
</evidence>
<evidence type="ECO:0000313" key="7">
    <source>
        <dbReference type="Proteomes" id="UP000188929"/>
    </source>
</evidence>
<gene>
    <name evidence="6" type="ORF">BL253_31270</name>
</gene>
<evidence type="ECO:0000256" key="3">
    <source>
        <dbReference type="ARBA" id="ARBA00023163"/>
    </source>
</evidence>
<evidence type="ECO:0000256" key="4">
    <source>
        <dbReference type="PROSITE-ProRule" id="PRU00335"/>
    </source>
</evidence>
<dbReference type="InterPro" id="IPR001647">
    <property type="entry name" value="HTH_TetR"/>
</dbReference>
<dbReference type="Gene3D" id="1.10.357.10">
    <property type="entry name" value="Tetracycline Repressor, domain 2"/>
    <property type="match status" value="1"/>
</dbReference>
<dbReference type="PROSITE" id="PS50977">
    <property type="entry name" value="HTH_TETR_2"/>
    <property type="match status" value="1"/>
</dbReference>
<accession>A0A1V2I248</accession>
<dbReference type="SUPFAM" id="SSF46689">
    <property type="entry name" value="Homeodomain-like"/>
    <property type="match status" value="1"/>
</dbReference>
<proteinExistence type="predicted"/>
<dbReference type="InterPro" id="IPR036271">
    <property type="entry name" value="Tet_transcr_reg_TetR-rel_C_sf"/>
</dbReference>
<dbReference type="AlphaFoldDB" id="A0A1V2I248"/>
<comment type="caution">
    <text evidence="6">The sequence shown here is derived from an EMBL/GenBank/DDBJ whole genome shotgun (WGS) entry which is preliminary data.</text>
</comment>